<keyword evidence="1" id="KW-0472">Membrane</keyword>
<evidence type="ECO:0000313" key="3">
    <source>
        <dbReference type="Proteomes" id="UP001597171"/>
    </source>
</evidence>
<keyword evidence="1" id="KW-0812">Transmembrane</keyword>
<protein>
    <submittedName>
        <fullName evidence="2">Uncharacterized protein</fullName>
    </submittedName>
</protein>
<feature type="transmembrane region" description="Helical" evidence="1">
    <location>
        <begin position="34"/>
        <end position="55"/>
    </location>
</feature>
<name>A0ABW3Z6F0_9HYPH</name>
<comment type="caution">
    <text evidence="2">The sequence shown here is derived from an EMBL/GenBank/DDBJ whole genome shotgun (WGS) entry which is preliminary data.</text>
</comment>
<accession>A0ABW3Z6F0</accession>
<organism evidence="2 3">
    <name type="scientific">Methylopila musalis</name>
    <dbReference type="NCBI Taxonomy" id="1134781"/>
    <lineage>
        <taxon>Bacteria</taxon>
        <taxon>Pseudomonadati</taxon>
        <taxon>Pseudomonadota</taxon>
        <taxon>Alphaproteobacteria</taxon>
        <taxon>Hyphomicrobiales</taxon>
        <taxon>Methylopilaceae</taxon>
        <taxon>Methylopila</taxon>
    </lineage>
</organism>
<keyword evidence="1" id="KW-1133">Transmembrane helix</keyword>
<proteinExistence type="predicted"/>
<reference evidence="3" key="1">
    <citation type="journal article" date="2019" name="Int. J. Syst. Evol. Microbiol.">
        <title>The Global Catalogue of Microorganisms (GCM) 10K type strain sequencing project: providing services to taxonomists for standard genome sequencing and annotation.</title>
        <authorList>
            <consortium name="The Broad Institute Genomics Platform"/>
            <consortium name="The Broad Institute Genome Sequencing Center for Infectious Disease"/>
            <person name="Wu L."/>
            <person name="Ma J."/>
        </authorList>
    </citation>
    <scope>NUCLEOTIDE SEQUENCE [LARGE SCALE GENOMIC DNA]</scope>
    <source>
        <strain evidence="3">CCUG 61696</strain>
    </source>
</reference>
<evidence type="ECO:0000256" key="1">
    <source>
        <dbReference type="SAM" id="Phobius"/>
    </source>
</evidence>
<gene>
    <name evidence="2" type="ORF">ACFQ4O_07480</name>
</gene>
<feature type="transmembrane region" description="Helical" evidence="1">
    <location>
        <begin position="67"/>
        <end position="91"/>
    </location>
</feature>
<sequence length="192" mass="20556">MNGQSSGIAGFLFITALIGAAALAAAAAVYAVVAFVALLVSIICLFAWDRTIVLFGNVFEPRAARAFIYRGLIGAGLAFYFAVFASLLFGVRVPSSWIIYILIGGYLAGSVGLEYLKAKQAQDAFDNAKLVPSLPASSAPEQRPAHRSNEEPFRFATWDDEIELDAPRDTDRCGSCAFNGEGSRPIPGRSLR</sequence>
<dbReference type="Proteomes" id="UP001597171">
    <property type="component" value="Unassembled WGS sequence"/>
</dbReference>
<feature type="transmembrane region" description="Helical" evidence="1">
    <location>
        <begin position="97"/>
        <end position="116"/>
    </location>
</feature>
<evidence type="ECO:0000313" key="2">
    <source>
        <dbReference type="EMBL" id="MFD1331841.1"/>
    </source>
</evidence>
<keyword evidence="3" id="KW-1185">Reference proteome</keyword>
<dbReference type="RefSeq" id="WP_378775074.1">
    <property type="nucleotide sequence ID" value="NZ_JBHTMX010000045.1"/>
</dbReference>
<dbReference type="EMBL" id="JBHTMX010000045">
    <property type="protein sequence ID" value="MFD1331841.1"/>
    <property type="molecule type" value="Genomic_DNA"/>
</dbReference>